<dbReference type="InterPro" id="IPR027910">
    <property type="entry name" value="YdiL_sf"/>
</dbReference>
<dbReference type="Gene3D" id="1.10.3100.10">
    <property type="entry name" value="Putative cytoplasmic protein"/>
    <property type="match status" value="1"/>
</dbReference>
<name>U1RFS9_9ACTO</name>
<reference evidence="1 2" key="1">
    <citation type="submission" date="2013-08" db="EMBL/GenBank/DDBJ databases">
        <authorList>
            <person name="Weinstock G."/>
            <person name="Sodergren E."/>
            <person name="Wylie T."/>
            <person name="Fulton L."/>
            <person name="Fulton R."/>
            <person name="Fronick C."/>
            <person name="O'Laughlin M."/>
            <person name="Godfrey J."/>
            <person name="Miner T."/>
            <person name="Herter B."/>
            <person name="Appelbaum E."/>
            <person name="Cordes M."/>
            <person name="Lek S."/>
            <person name="Wollam A."/>
            <person name="Pepin K.H."/>
            <person name="Palsikar V.B."/>
            <person name="Mitreva M."/>
            <person name="Wilson R.K."/>
        </authorList>
    </citation>
    <scope>NUCLEOTIDE SEQUENCE [LARGE SCALE GENOMIC DNA]</scope>
    <source>
        <strain evidence="1 2">F0530</strain>
    </source>
</reference>
<dbReference type="InterPro" id="IPR015060">
    <property type="entry name" value="Aca2_YdiL-like"/>
</dbReference>
<dbReference type="AlphaFoldDB" id="U1RFS9"/>
<dbReference type="Proteomes" id="UP000016481">
    <property type="component" value="Unassembled WGS sequence"/>
</dbReference>
<dbReference type="RefSeq" id="WP_021604321.1">
    <property type="nucleotide sequence ID" value="NZ_KE951499.1"/>
</dbReference>
<evidence type="ECO:0008006" key="3">
    <source>
        <dbReference type="Google" id="ProtNLM"/>
    </source>
</evidence>
<dbReference type="Pfam" id="PF08965">
    <property type="entry name" value="Aca2_YdiL"/>
    <property type="match status" value="1"/>
</dbReference>
<evidence type="ECO:0000313" key="1">
    <source>
        <dbReference type="EMBL" id="ERH18503.1"/>
    </source>
</evidence>
<dbReference type="EMBL" id="AWSC01000010">
    <property type="protein sequence ID" value="ERH18503.1"/>
    <property type="molecule type" value="Genomic_DNA"/>
</dbReference>
<dbReference type="InterPro" id="IPR010982">
    <property type="entry name" value="Lambda_DNA-bd_dom_sf"/>
</dbReference>
<comment type="caution">
    <text evidence="1">The sequence shown here is derived from an EMBL/GenBank/DDBJ whole genome shotgun (WGS) entry which is preliminary data.</text>
</comment>
<gene>
    <name evidence="1" type="ORF">HMPREF1978_00320</name>
</gene>
<dbReference type="HOGENOM" id="CLU_1297593_0_0_11"/>
<proteinExistence type="predicted"/>
<evidence type="ECO:0000313" key="2">
    <source>
        <dbReference type="Proteomes" id="UP000016481"/>
    </source>
</evidence>
<dbReference type="GO" id="GO:0003677">
    <property type="term" value="F:DNA binding"/>
    <property type="evidence" value="ECO:0007669"/>
    <property type="project" value="InterPro"/>
</dbReference>
<dbReference type="PATRIC" id="fig|1321817.3.peg.268"/>
<dbReference type="SUPFAM" id="SSF47413">
    <property type="entry name" value="lambda repressor-like DNA-binding domains"/>
    <property type="match status" value="1"/>
</dbReference>
<organism evidence="1 2">
    <name type="scientific">Actinomyces graevenitzii F0530</name>
    <dbReference type="NCBI Taxonomy" id="1321817"/>
    <lineage>
        <taxon>Bacteria</taxon>
        <taxon>Bacillati</taxon>
        <taxon>Actinomycetota</taxon>
        <taxon>Actinomycetes</taxon>
        <taxon>Actinomycetales</taxon>
        <taxon>Actinomycetaceae</taxon>
        <taxon>Actinomyces</taxon>
    </lineage>
</organism>
<sequence>MKIDIEKVAAIIEQDYPIVNFWQKNEVSYKAVGVGGRVAFIKDEARTATLMAMDPKTKNYVLGPVCRDEKEVADWLVGVKKEESEEHEHKERMIGIELTCIRESLGLTDDALAGILKVNPRTIRSWQKGRDPIPYRVPSELEKLQSETEQAVEELVEKLKGEEEPVVFVCRNDREFTQLYPDSKFNARWWRQVALKAAKQVEGARIEAVILE</sequence>
<accession>U1RFS9</accession>
<protein>
    <recommendedName>
        <fullName evidence="3">HTH cro/C1-type domain-containing protein</fullName>
    </recommendedName>
</protein>